<keyword evidence="4" id="KW-1185">Reference proteome</keyword>
<reference evidence="3 4" key="2">
    <citation type="submission" date="2024-05" db="EMBL/GenBank/DDBJ databases">
        <authorList>
            <person name="Chen Y."/>
            <person name="Shah S."/>
            <person name="Dougan E. K."/>
            <person name="Thang M."/>
            <person name="Chan C."/>
        </authorList>
    </citation>
    <scope>NUCLEOTIDE SEQUENCE [LARGE SCALE GENOMIC DNA]</scope>
</reference>
<feature type="transmembrane region" description="Helical" evidence="1">
    <location>
        <begin position="270"/>
        <end position="287"/>
    </location>
</feature>
<gene>
    <name evidence="2" type="ORF">C1SCF055_LOCUS24736</name>
</gene>
<dbReference type="EMBL" id="CAMXCT030002480">
    <property type="protein sequence ID" value="CAL4785746.1"/>
    <property type="molecule type" value="Genomic_DNA"/>
</dbReference>
<feature type="transmembrane region" description="Helical" evidence="1">
    <location>
        <begin position="120"/>
        <end position="139"/>
    </location>
</feature>
<evidence type="ECO:0000313" key="4">
    <source>
        <dbReference type="Proteomes" id="UP001152797"/>
    </source>
</evidence>
<sequence>MVIPLPANESINALPDEGRPLLVVIKWCVIGLWIFSFVLALFAPLSVLSSLGLAFFGTYLLAEDPQMSTCYQRIRETALGQCCGTGGLRMLMPFFLLGAINSFVDGLALIQMFSSYGWKTFNFIPVDVLLCIFLCEFTSSLASWRIIKMVLPVSQFENGRLDNLDPVPGQDTKSYQELQASLDPWEDLVLEVSRTPASVFEQRTSNRFKEQGTSSVARCQCSPPNSEKLATRCARNAQQRDSHSLFFVQHAMGQSHLDEQFNSLMVCDSVYVYIYIICVYLFMMYKYNFIIT</sequence>
<dbReference type="EMBL" id="CAMXCT020002480">
    <property type="protein sequence ID" value="CAL1151809.1"/>
    <property type="molecule type" value="Genomic_DNA"/>
</dbReference>
<comment type="caution">
    <text evidence="2">The sequence shown here is derived from an EMBL/GenBank/DDBJ whole genome shotgun (WGS) entry which is preliminary data.</text>
</comment>
<name>A0A9P1G2E3_9DINO</name>
<reference evidence="2" key="1">
    <citation type="submission" date="2022-10" db="EMBL/GenBank/DDBJ databases">
        <authorList>
            <person name="Chen Y."/>
            <person name="Dougan E. K."/>
            <person name="Chan C."/>
            <person name="Rhodes N."/>
            <person name="Thang M."/>
        </authorList>
    </citation>
    <scope>NUCLEOTIDE SEQUENCE</scope>
</reference>
<organism evidence="2">
    <name type="scientific">Cladocopium goreaui</name>
    <dbReference type="NCBI Taxonomy" id="2562237"/>
    <lineage>
        <taxon>Eukaryota</taxon>
        <taxon>Sar</taxon>
        <taxon>Alveolata</taxon>
        <taxon>Dinophyceae</taxon>
        <taxon>Suessiales</taxon>
        <taxon>Symbiodiniaceae</taxon>
        <taxon>Cladocopium</taxon>
    </lineage>
</organism>
<dbReference type="Proteomes" id="UP001152797">
    <property type="component" value="Unassembled WGS sequence"/>
</dbReference>
<evidence type="ECO:0000256" key="1">
    <source>
        <dbReference type="SAM" id="Phobius"/>
    </source>
</evidence>
<feature type="transmembrane region" description="Helical" evidence="1">
    <location>
        <begin position="30"/>
        <end position="62"/>
    </location>
</feature>
<keyword evidence="1" id="KW-1133">Transmembrane helix</keyword>
<feature type="transmembrane region" description="Helical" evidence="1">
    <location>
        <begin position="94"/>
        <end position="114"/>
    </location>
</feature>
<keyword evidence="1" id="KW-0472">Membrane</keyword>
<evidence type="ECO:0000313" key="3">
    <source>
        <dbReference type="EMBL" id="CAL4785746.1"/>
    </source>
</evidence>
<proteinExistence type="predicted"/>
<evidence type="ECO:0000313" key="2">
    <source>
        <dbReference type="EMBL" id="CAI3998434.1"/>
    </source>
</evidence>
<dbReference type="EMBL" id="CAMXCT010002480">
    <property type="protein sequence ID" value="CAI3998434.1"/>
    <property type="molecule type" value="Genomic_DNA"/>
</dbReference>
<protein>
    <submittedName>
        <fullName evidence="2">Uncharacterized protein</fullName>
    </submittedName>
</protein>
<accession>A0A9P1G2E3</accession>
<keyword evidence="1" id="KW-0812">Transmembrane</keyword>
<dbReference type="OrthoDB" id="426365at2759"/>
<dbReference type="AlphaFoldDB" id="A0A9P1G2E3"/>